<feature type="region of interest" description="Disordered" evidence="1">
    <location>
        <begin position="55"/>
        <end position="95"/>
    </location>
</feature>
<dbReference type="WBParaSite" id="PgR046_g057_t01">
    <property type="protein sequence ID" value="PgR046_g057_t01"/>
    <property type="gene ID" value="PgR046_g057"/>
</dbReference>
<keyword evidence="2" id="KW-1185">Reference proteome</keyword>
<protein>
    <submittedName>
        <fullName evidence="3">Uncharacterized protein</fullName>
    </submittedName>
</protein>
<evidence type="ECO:0000313" key="2">
    <source>
        <dbReference type="Proteomes" id="UP000887569"/>
    </source>
</evidence>
<feature type="compositionally biased region" description="Basic and acidic residues" evidence="1">
    <location>
        <begin position="55"/>
        <end position="70"/>
    </location>
</feature>
<sequence length="132" mass="14972">MASLFGKKPAVDEQTTQTPKQERRLAPVRVKQPAEGRHEDLRLYLKDAKKYGVRRMPETVDRLHKNREPRNSTPPEEGCHICRGQADGQEPHSSNNEIGAEIVLLDVNLKQAKHGASNRVELLLSPKQRPPR</sequence>
<evidence type="ECO:0000313" key="3">
    <source>
        <dbReference type="WBParaSite" id="PgR046_g057_t01"/>
    </source>
</evidence>
<accession>A0A915BM94</accession>
<organism evidence="2 3">
    <name type="scientific">Parascaris univalens</name>
    <name type="common">Nematode worm</name>
    <dbReference type="NCBI Taxonomy" id="6257"/>
    <lineage>
        <taxon>Eukaryota</taxon>
        <taxon>Metazoa</taxon>
        <taxon>Ecdysozoa</taxon>
        <taxon>Nematoda</taxon>
        <taxon>Chromadorea</taxon>
        <taxon>Rhabditida</taxon>
        <taxon>Spirurina</taxon>
        <taxon>Ascaridomorpha</taxon>
        <taxon>Ascaridoidea</taxon>
        <taxon>Ascarididae</taxon>
        <taxon>Parascaris</taxon>
    </lineage>
</organism>
<proteinExistence type="predicted"/>
<reference evidence="3" key="1">
    <citation type="submission" date="2022-11" db="UniProtKB">
        <authorList>
            <consortium name="WormBaseParasite"/>
        </authorList>
    </citation>
    <scope>IDENTIFICATION</scope>
</reference>
<name>A0A915BM94_PARUN</name>
<dbReference type="AlphaFoldDB" id="A0A915BM94"/>
<dbReference type="Proteomes" id="UP000887569">
    <property type="component" value="Unplaced"/>
</dbReference>
<feature type="region of interest" description="Disordered" evidence="1">
    <location>
        <begin position="1"/>
        <end position="39"/>
    </location>
</feature>
<evidence type="ECO:0000256" key="1">
    <source>
        <dbReference type="SAM" id="MobiDB-lite"/>
    </source>
</evidence>